<dbReference type="GO" id="GO:0030288">
    <property type="term" value="C:outer membrane-bounded periplasmic space"/>
    <property type="evidence" value="ECO:0007669"/>
    <property type="project" value="TreeGrafter"/>
</dbReference>
<keyword evidence="8" id="KW-1185">Reference proteome</keyword>
<dbReference type="NCBIfam" id="TIGR00225">
    <property type="entry name" value="prc"/>
    <property type="match status" value="1"/>
</dbReference>
<dbReference type="SUPFAM" id="SSF52096">
    <property type="entry name" value="ClpP/crotonase"/>
    <property type="match status" value="1"/>
</dbReference>
<evidence type="ECO:0000256" key="4">
    <source>
        <dbReference type="ARBA" id="ARBA00022825"/>
    </source>
</evidence>
<dbReference type="SUPFAM" id="SSF50156">
    <property type="entry name" value="PDZ domain-like"/>
    <property type="match status" value="1"/>
</dbReference>
<dbReference type="Gene3D" id="2.30.42.10">
    <property type="match status" value="1"/>
</dbReference>
<dbReference type="GO" id="GO:0006508">
    <property type="term" value="P:proteolysis"/>
    <property type="evidence" value="ECO:0007669"/>
    <property type="project" value="UniProtKB-KW"/>
</dbReference>
<dbReference type="CDD" id="cd06782">
    <property type="entry name" value="cpPDZ_CPP-like"/>
    <property type="match status" value="1"/>
</dbReference>
<dbReference type="SMART" id="SM00245">
    <property type="entry name" value="TSPc"/>
    <property type="match status" value="1"/>
</dbReference>
<reference evidence="7 8" key="1">
    <citation type="journal article" date="2014" name="Genome Announc.">
        <title>Draft Genome Sequence of the Iron-Oxidizing, Acidophilic, and Halotolerant 'Thiobacillus prosperus' Type Strain DSM 5130.</title>
        <authorList>
            <person name="Ossandon F.J."/>
            <person name="Cardenas J.P."/>
            <person name="Corbett M."/>
            <person name="Quatrini R."/>
            <person name="Holmes D.S."/>
            <person name="Watkin E."/>
        </authorList>
    </citation>
    <scope>NUCLEOTIDE SEQUENCE [LARGE SCALE GENOMIC DNA]</scope>
    <source>
        <strain evidence="7 8">DSM 5130</strain>
    </source>
</reference>
<feature type="domain" description="PDZ" evidence="6">
    <location>
        <begin position="92"/>
        <end position="161"/>
    </location>
</feature>
<dbReference type="SMART" id="SM00228">
    <property type="entry name" value="PDZ"/>
    <property type="match status" value="1"/>
</dbReference>
<keyword evidence="3 5" id="KW-0378">Hydrolase</keyword>
<dbReference type="PANTHER" id="PTHR32060:SF30">
    <property type="entry name" value="CARBOXY-TERMINAL PROCESSING PROTEASE CTPA"/>
    <property type="match status" value="1"/>
</dbReference>
<dbReference type="InterPro" id="IPR029045">
    <property type="entry name" value="ClpP/crotonase-like_dom_sf"/>
</dbReference>
<evidence type="ECO:0000256" key="5">
    <source>
        <dbReference type="RuleBase" id="RU004404"/>
    </source>
</evidence>
<organism evidence="7 8">
    <name type="scientific">Acidihalobacter prosperus</name>
    <dbReference type="NCBI Taxonomy" id="160660"/>
    <lineage>
        <taxon>Bacteria</taxon>
        <taxon>Pseudomonadati</taxon>
        <taxon>Pseudomonadota</taxon>
        <taxon>Gammaproteobacteria</taxon>
        <taxon>Chromatiales</taxon>
        <taxon>Ectothiorhodospiraceae</taxon>
        <taxon>Acidihalobacter</taxon>
    </lineage>
</organism>
<keyword evidence="2 5" id="KW-0645">Protease</keyword>
<dbReference type="GO" id="GO:0007165">
    <property type="term" value="P:signal transduction"/>
    <property type="evidence" value="ECO:0007669"/>
    <property type="project" value="TreeGrafter"/>
</dbReference>
<comment type="similarity">
    <text evidence="1 5">Belongs to the peptidase S41A family.</text>
</comment>
<keyword evidence="4 5" id="KW-0720">Serine protease</keyword>
<dbReference type="PROSITE" id="PS50106">
    <property type="entry name" value="PDZ"/>
    <property type="match status" value="1"/>
</dbReference>
<dbReference type="InterPro" id="IPR005151">
    <property type="entry name" value="Tail-specific_protease"/>
</dbReference>
<evidence type="ECO:0000313" key="8">
    <source>
        <dbReference type="Proteomes" id="UP000029273"/>
    </source>
</evidence>
<dbReference type="InterPro" id="IPR036034">
    <property type="entry name" value="PDZ_sf"/>
</dbReference>
<dbReference type="Gene3D" id="3.90.226.10">
    <property type="entry name" value="2-enoyl-CoA Hydratase, Chain A, domain 1"/>
    <property type="match status" value="1"/>
</dbReference>
<proteinExistence type="inferred from homology"/>
<evidence type="ECO:0000259" key="6">
    <source>
        <dbReference type="PROSITE" id="PS50106"/>
    </source>
</evidence>
<comment type="caution">
    <text evidence="7">The sequence shown here is derived from an EMBL/GenBank/DDBJ whole genome shotgun (WGS) entry which is preliminary data.</text>
</comment>
<dbReference type="AlphaFoldDB" id="A0A1A6C1T3"/>
<evidence type="ECO:0000256" key="2">
    <source>
        <dbReference type="ARBA" id="ARBA00022670"/>
    </source>
</evidence>
<dbReference type="GO" id="GO:0004175">
    <property type="term" value="F:endopeptidase activity"/>
    <property type="evidence" value="ECO:0007669"/>
    <property type="project" value="TreeGrafter"/>
</dbReference>
<dbReference type="Proteomes" id="UP000029273">
    <property type="component" value="Unassembled WGS sequence"/>
</dbReference>
<dbReference type="STRING" id="160660.BJI67_03685"/>
<dbReference type="EMBL" id="JQSG02000006">
    <property type="protein sequence ID" value="OBS08509.1"/>
    <property type="molecule type" value="Genomic_DNA"/>
</dbReference>
<dbReference type="Gene3D" id="3.30.750.44">
    <property type="match status" value="1"/>
</dbReference>
<protein>
    <recommendedName>
        <fullName evidence="6">PDZ domain-containing protein</fullName>
    </recommendedName>
</protein>
<gene>
    <name evidence="7" type="ORF">Thpro_022759</name>
</gene>
<dbReference type="InterPro" id="IPR001478">
    <property type="entry name" value="PDZ"/>
</dbReference>
<dbReference type="InterPro" id="IPR004447">
    <property type="entry name" value="Peptidase_S41A"/>
</dbReference>
<evidence type="ECO:0000256" key="3">
    <source>
        <dbReference type="ARBA" id="ARBA00022801"/>
    </source>
</evidence>
<accession>A0A1A6C1T3</accession>
<evidence type="ECO:0000256" key="1">
    <source>
        <dbReference type="ARBA" id="ARBA00009179"/>
    </source>
</evidence>
<dbReference type="PANTHER" id="PTHR32060">
    <property type="entry name" value="TAIL-SPECIFIC PROTEASE"/>
    <property type="match status" value="1"/>
</dbReference>
<dbReference type="CDD" id="cd07560">
    <property type="entry name" value="Peptidase_S41_CPP"/>
    <property type="match status" value="1"/>
</dbReference>
<dbReference type="Pfam" id="PF03572">
    <property type="entry name" value="Peptidase_S41"/>
    <property type="match status" value="1"/>
</dbReference>
<name>A0A1A6C1T3_9GAMM</name>
<dbReference type="InterPro" id="IPR041489">
    <property type="entry name" value="PDZ_6"/>
</dbReference>
<dbReference type="Pfam" id="PF17820">
    <property type="entry name" value="PDZ_6"/>
    <property type="match status" value="1"/>
</dbReference>
<dbReference type="GO" id="GO:0008236">
    <property type="term" value="F:serine-type peptidase activity"/>
    <property type="evidence" value="ECO:0007669"/>
    <property type="project" value="UniProtKB-KW"/>
</dbReference>
<evidence type="ECO:0000313" key="7">
    <source>
        <dbReference type="EMBL" id="OBS08509.1"/>
    </source>
</evidence>
<sequence length="421" mass="44586">MRLTTLLLVFVFGLVAGVAVDRQYLAGLIPAAVVPWRAVPDFLLMSRAWNLIDAHYVDRASIKPRNMTYAAISGMVDSLGDTGHSTFLTPDMVKMADSVISGHFAGIGAEVRLKGRQVVIVTPLDGTPAQRAHLRPGDIILKVDGKSVTGDPLGEVVDHIRGPVGTRVVLELMDPADGKKRTVTLVRAKIPIHTVSWHMLPGTVVADVRISSFSNGTAEQLAKALAAAREAGARGIILDLRNDPGGLLTEAIDVASQFVVKGNVMLERNVHGRVRPVPVSADVPKTALPVVVLVNGGTASAAEIVAGALKDDRRAPLIGEKTFGTGTVLQQFMLPDGAALLLAVEEWLTPNGHSFWHKGLEPTEKVALPANATMLRPDAMAGLTAKALRASHDTQLLAGLRAIEAQMTSAAQETVAVLGKH</sequence>
<dbReference type="FunFam" id="2.30.42.10:FF:000063">
    <property type="entry name" value="Peptidase, S41 family"/>
    <property type="match status" value="1"/>
</dbReference>